<comment type="caution">
    <text evidence="2">The sequence shown here is derived from an EMBL/GenBank/DDBJ whole genome shotgun (WGS) entry which is preliminary data.</text>
</comment>
<sequence length="534" mass="57886">MKKPPRAAFAPTRELYACTASLINDSIAQDGAAWVRHARAIGPKLDFAGDTPTDRVVDEFLAGVARTFADCLAAGETPEAKAFLGRRLVDHLHLGEQVLADEDGFDRPGLPEILGRLAFYALALGMRQARQYAHDRAIELARMSPPGDAMHYVAHGLSLLTPLHPCFLASELSPRGLCLAMSHALALGLEHLPGIMPAAAAAPLDVEEENEDCQGIVRWRQGPPPRPRPKAEPFAKAAEPVEPGAVIFPAEMIERHKPDHRRDIKAALGPALGAHLRHVPVPRDWAAWARERQEGFPWAGEAIEAFRELQGNREHFGGAVLGLVGTTGCGKSTLAAELVTSSGLHLVRYNADAASENSFLGTPARWVSGHLGIPEDALAKAMATSAGVMVDELEKASGSRNSNGGRLHDGLHGVWEDSTARAWHSQFLLHPIDVSRLVYVCTLNDDTLPATLRDRMRLVRVPEPGPEHLGVLAPRLARAVCRDTGQDERFGDLDGDELSALADAWRGGSIRRLRRLVEICLRSRESGPAAMPRH</sequence>
<dbReference type="Pfam" id="PF00004">
    <property type="entry name" value="AAA"/>
    <property type="match status" value="1"/>
</dbReference>
<name>A0AA40VDY2_9HYPH</name>
<dbReference type="AlphaFoldDB" id="A0AA40VDY2"/>
<dbReference type="EMBL" id="JACJIB010000007">
    <property type="protein sequence ID" value="MBA8915062.1"/>
    <property type="molecule type" value="Genomic_DNA"/>
</dbReference>
<reference evidence="2 3" key="1">
    <citation type="submission" date="2020-08" db="EMBL/GenBank/DDBJ databases">
        <title>Genomic Encyclopedia of Type Strains, Phase IV (KMG-IV): sequencing the most valuable type-strain genomes for metagenomic binning, comparative biology and taxonomic classification.</title>
        <authorList>
            <person name="Goeker M."/>
        </authorList>
    </citation>
    <scope>NUCLEOTIDE SEQUENCE [LARGE SCALE GENOMIC DNA]</scope>
    <source>
        <strain evidence="2 3">DSM 11490</strain>
    </source>
</reference>
<dbReference type="Proteomes" id="UP000543554">
    <property type="component" value="Unassembled WGS sequence"/>
</dbReference>
<dbReference type="RefSeq" id="WP_108939647.1">
    <property type="nucleotide sequence ID" value="NZ_BPRF01000004.1"/>
</dbReference>
<keyword evidence="3" id="KW-1185">Reference proteome</keyword>
<protein>
    <recommendedName>
        <fullName evidence="1">AAA+ ATPase domain-containing protein</fullName>
    </recommendedName>
</protein>
<dbReference type="Gene3D" id="3.40.50.300">
    <property type="entry name" value="P-loop containing nucleotide triphosphate hydrolases"/>
    <property type="match status" value="1"/>
</dbReference>
<dbReference type="GO" id="GO:0016887">
    <property type="term" value="F:ATP hydrolysis activity"/>
    <property type="evidence" value="ECO:0007669"/>
    <property type="project" value="InterPro"/>
</dbReference>
<evidence type="ECO:0000313" key="2">
    <source>
        <dbReference type="EMBL" id="MBA8915062.1"/>
    </source>
</evidence>
<dbReference type="InterPro" id="IPR003959">
    <property type="entry name" value="ATPase_AAA_core"/>
</dbReference>
<dbReference type="InterPro" id="IPR003593">
    <property type="entry name" value="AAA+_ATPase"/>
</dbReference>
<gene>
    <name evidence="2" type="ORF">HNR51_004158</name>
</gene>
<dbReference type="InterPro" id="IPR027417">
    <property type="entry name" value="P-loop_NTPase"/>
</dbReference>
<evidence type="ECO:0000259" key="1">
    <source>
        <dbReference type="SMART" id="SM00382"/>
    </source>
</evidence>
<proteinExistence type="predicted"/>
<dbReference type="SMART" id="SM00382">
    <property type="entry name" value="AAA"/>
    <property type="match status" value="1"/>
</dbReference>
<feature type="domain" description="AAA+ ATPase" evidence="1">
    <location>
        <begin position="317"/>
        <end position="463"/>
    </location>
</feature>
<dbReference type="GO" id="GO:0005524">
    <property type="term" value="F:ATP binding"/>
    <property type="evidence" value="ECO:0007669"/>
    <property type="project" value="InterPro"/>
</dbReference>
<evidence type="ECO:0000313" key="3">
    <source>
        <dbReference type="Proteomes" id="UP000543554"/>
    </source>
</evidence>
<organism evidence="2 3">
    <name type="scientific">Methylorubrum thiocyanatum</name>
    <dbReference type="NCBI Taxonomy" id="47958"/>
    <lineage>
        <taxon>Bacteria</taxon>
        <taxon>Pseudomonadati</taxon>
        <taxon>Pseudomonadota</taxon>
        <taxon>Alphaproteobacteria</taxon>
        <taxon>Hyphomicrobiales</taxon>
        <taxon>Methylobacteriaceae</taxon>
        <taxon>Methylorubrum</taxon>
    </lineage>
</organism>
<accession>A0AA40VDY2</accession>
<dbReference type="SUPFAM" id="SSF52540">
    <property type="entry name" value="P-loop containing nucleoside triphosphate hydrolases"/>
    <property type="match status" value="1"/>
</dbReference>